<dbReference type="InterPro" id="IPR019499">
    <property type="entry name" value="Val-tRNA_synth_tRNA-bd"/>
</dbReference>
<dbReference type="NCBIfam" id="TIGR00422">
    <property type="entry name" value="valS"/>
    <property type="match status" value="1"/>
</dbReference>
<name>A0A5K8A5S6_9BACT</name>
<dbReference type="PRINTS" id="PR00986">
    <property type="entry name" value="TRNASYNTHVAL"/>
</dbReference>
<dbReference type="InterPro" id="IPR014729">
    <property type="entry name" value="Rossmann-like_a/b/a_fold"/>
</dbReference>
<dbReference type="CDD" id="cd07962">
    <property type="entry name" value="Anticodon_Ia_Val"/>
    <property type="match status" value="1"/>
</dbReference>
<keyword evidence="17" id="KW-1185">Reference proteome</keyword>
<dbReference type="Gene3D" id="1.10.730.10">
    <property type="entry name" value="Isoleucyl-tRNA Synthetase, Domain 1"/>
    <property type="match status" value="1"/>
</dbReference>
<dbReference type="Pfam" id="PF10458">
    <property type="entry name" value="Val_tRNA-synt_C"/>
    <property type="match status" value="1"/>
</dbReference>
<keyword evidence="9 12" id="KW-0030">Aminoacyl-tRNA synthetase</keyword>
<dbReference type="FunFam" id="3.40.50.620:FF:000032">
    <property type="entry name" value="Valine--tRNA ligase"/>
    <property type="match status" value="1"/>
</dbReference>
<dbReference type="Pfam" id="PF08264">
    <property type="entry name" value="Anticodon_1"/>
    <property type="match status" value="1"/>
</dbReference>
<proteinExistence type="inferred from homology"/>
<dbReference type="GO" id="GO:0005524">
    <property type="term" value="F:ATP binding"/>
    <property type="evidence" value="ECO:0007669"/>
    <property type="project" value="UniProtKB-UniRule"/>
</dbReference>
<evidence type="ECO:0000256" key="12">
    <source>
        <dbReference type="HAMAP-Rule" id="MF_02004"/>
    </source>
</evidence>
<feature type="domain" description="Methionyl/Valyl/Leucyl/Isoleucyl-tRNA synthetase anticodon-binding" evidence="14">
    <location>
        <begin position="607"/>
        <end position="755"/>
    </location>
</feature>
<organism evidence="16 17">
    <name type="scientific">Desulfosarcina ovata subsp. ovata</name>
    <dbReference type="NCBI Taxonomy" id="2752305"/>
    <lineage>
        <taxon>Bacteria</taxon>
        <taxon>Pseudomonadati</taxon>
        <taxon>Thermodesulfobacteriota</taxon>
        <taxon>Desulfobacteria</taxon>
        <taxon>Desulfobacterales</taxon>
        <taxon>Desulfosarcinaceae</taxon>
        <taxon>Desulfosarcina</taxon>
    </lineage>
</organism>
<feature type="short sequence motif" description="'KMSKS' region" evidence="12">
    <location>
        <begin position="526"/>
        <end position="530"/>
    </location>
</feature>
<dbReference type="SUPFAM" id="SSF46589">
    <property type="entry name" value="tRNA-binding arm"/>
    <property type="match status" value="1"/>
</dbReference>
<feature type="domain" description="Aminoacyl-tRNA synthetase class Ia" evidence="13">
    <location>
        <begin position="19"/>
        <end position="566"/>
    </location>
</feature>
<dbReference type="InterPro" id="IPR009008">
    <property type="entry name" value="Val/Leu/Ile-tRNA-synth_edit"/>
</dbReference>
<dbReference type="SUPFAM" id="SSF47323">
    <property type="entry name" value="Anticodon-binding domain of a subclass of class I aminoacyl-tRNA synthetases"/>
    <property type="match status" value="1"/>
</dbReference>
<dbReference type="CDD" id="cd00817">
    <property type="entry name" value="ValRS_core"/>
    <property type="match status" value="1"/>
</dbReference>
<evidence type="ECO:0000256" key="4">
    <source>
        <dbReference type="ARBA" id="ARBA00022598"/>
    </source>
</evidence>
<dbReference type="Proteomes" id="UP000422108">
    <property type="component" value="Chromosome"/>
</dbReference>
<feature type="binding site" evidence="12">
    <location>
        <position position="529"/>
    </location>
    <ligand>
        <name>ATP</name>
        <dbReference type="ChEBI" id="CHEBI:30616"/>
    </ligand>
</feature>
<keyword evidence="6 12" id="KW-0067">ATP-binding</keyword>
<protein>
    <recommendedName>
        <fullName evidence="12">Valine--tRNA ligase</fullName>
        <ecNumber evidence="12">6.1.1.9</ecNumber>
    </recommendedName>
    <alternativeName>
        <fullName evidence="12">Valyl-tRNA synthetase</fullName>
        <shortName evidence="12">ValRS</shortName>
    </alternativeName>
</protein>
<dbReference type="Gene3D" id="3.40.50.620">
    <property type="entry name" value="HUPs"/>
    <property type="match status" value="2"/>
</dbReference>
<evidence type="ECO:0000256" key="6">
    <source>
        <dbReference type="ARBA" id="ARBA00022840"/>
    </source>
</evidence>
<dbReference type="InterPro" id="IPR010978">
    <property type="entry name" value="tRNA-bd_arm"/>
</dbReference>
<dbReference type="GO" id="GO:0004832">
    <property type="term" value="F:valine-tRNA ligase activity"/>
    <property type="evidence" value="ECO:0007669"/>
    <property type="project" value="UniProtKB-UniRule"/>
</dbReference>
<dbReference type="SUPFAM" id="SSF52374">
    <property type="entry name" value="Nucleotidylyl transferase"/>
    <property type="match status" value="1"/>
</dbReference>
<evidence type="ECO:0000259" key="14">
    <source>
        <dbReference type="Pfam" id="PF08264"/>
    </source>
</evidence>
<dbReference type="FunFam" id="3.40.50.620:FF:000098">
    <property type="entry name" value="Valine--tRNA ligase"/>
    <property type="match status" value="1"/>
</dbReference>
<comment type="subunit">
    <text evidence="2 12">Monomer.</text>
</comment>
<dbReference type="EC" id="6.1.1.9" evidence="12"/>
<comment type="similarity">
    <text evidence="11 12">Belongs to the class-I aminoacyl-tRNA synthetase family. ValS type 1 subfamily.</text>
</comment>
<dbReference type="AlphaFoldDB" id="A0A5K8A5S6"/>
<evidence type="ECO:0000313" key="17">
    <source>
        <dbReference type="Proteomes" id="UP000422108"/>
    </source>
</evidence>
<keyword evidence="7 12" id="KW-0648">Protein biosynthesis</keyword>
<dbReference type="InterPro" id="IPR001412">
    <property type="entry name" value="aa-tRNA-synth_I_CS"/>
</dbReference>
<dbReference type="PROSITE" id="PS00178">
    <property type="entry name" value="AA_TRNA_LIGASE_I"/>
    <property type="match status" value="1"/>
</dbReference>
<evidence type="ECO:0000256" key="10">
    <source>
        <dbReference type="ARBA" id="ARBA00047552"/>
    </source>
</evidence>
<keyword evidence="5 12" id="KW-0547">Nucleotide-binding</keyword>
<dbReference type="GO" id="GO:0006438">
    <property type="term" value="P:valyl-tRNA aminoacylation"/>
    <property type="evidence" value="ECO:0007669"/>
    <property type="project" value="UniProtKB-UniRule"/>
</dbReference>
<reference evidence="16 17" key="1">
    <citation type="submission" date="2019-11" db="EMBL/GenBank/DDBJ databases">
        <title>Comparative genomics of hydrocarbon-degrading Desulfosarcina strains.</title>
        <authorList>
            <person name="Watanabe M."/>
            <person name="Kojima H."/>
            <person name="Fukui M."/>
        </authorList>
    </citation>
    <scope>NUCLEOTIDE SEQUENCE [LARGE SCALE GENOMIC DNA]</scope>
    <source>
        <strain evidence="17">oXyS1</strain>
    </source>
</reference>
<evidence type="ECO:0000259" key="15">
    <source>
        <dbReference type="Pfam" id="PF10458"/>
    </source>
</evidence>
<keyword evidence="3 12" id="KW-0963">Cytoplasm</keyword>
<dbReference type="InterPro" id="IPR009080">
    <property type="entry name" value="tRNAsynth_Ia_anticodon-bd"/>
</dbReference>
<evidence type="ECO:0000259" key="13">
    <source>
        <dbReference type="Pfam" id="PF00133"/>
    </source>
</evidence>
<evidence type="ECO:0000256" key="11">
    <source>
        <dbReference type="ARBA" id="ARBA00060830"/>
    </source>
</evidence>
<dbReference type="FunFam" id="1.10.730.10:FF:000014">
    <property type="entry name" value="Valine--tRNA ligase"/>
    <property type="match status" value="1"/>
</dbReference>
<dbReference type="Gene3D" id="3.90.740.10">
    <property type="entry name" value="Valyl/Leucyl/Isoleucyl-tRNA synthetase, editing domain"/>
    <property type="match status" value="1"/>
</dbReference>
<evidence type="ECO:0000256" key="9">
    <source>
        <dbReference type="ARBA" id="ARBA00023146"/>
    </source>
</evidence>
<dbReference type="InterPro" id="IPR002300">
    <property type="entry name" value="aa-tRNA-synth_Ia"/>
</dbReference>
<dbReference type="HAMAP" id="MF_02004">
    <property type="entry name" value="Val_tRNA_synth_type1"/>
    <property type="match status" value="1"/>
</dbReference>
<dbReference type="SUPFAM" id="SSF50677">
    <property type="entry name" value="ValRS/IleRS/LeuRS editing domain"/>
    <property type="match status" value="1"/>
</dbReference>
<sequence>MSRELLDKSYSPEDVEKHWYAYWEQEKLFAADETTTKKPYSIVIPPPNVTGVLHMGHALNNTMQDIMCRYRRLKGDSVLWMPGTDHAGIATQNVVEKKLAAEGTDRHQLGREQFIESVWEWRKQYGSAIINQLKRLGASCDWDRERFTMDEGLSRAVRKVFVQLYDEGLIYQGDYIINWCCRCHTALSDLEVEHEDIDGAFYHIRYPFADGSGGLTVATTRPETMLGDTAVALHPDDERYAGLTATTVTLPLMNREIPIIRDTYVDLSTGTGALKVTPAHDPNDFEIGKRHDLPSIKVIADDGSMTEEAGRFASMDRFACRKAVVEALKAEGLLERIEPHRHSVGHCYRCKTVVEPNLSRQWFVKAKPLAEKAIEAVKTGKTHIIPESWTKTYFDWMYNIRDWCISRQIWWGHQIPAWTCQGCRRMVVALEAPDVCPDCGSTDLVQETDVLDTWFSSALWPFSTMGWPDQTDLLKTYYPTSVLVTGFDILFFWVARMMMMGIHFMDEIPFKDVYVHALVRDEEGKKMSKSKGNVIDPLNVIDQYGTDAFRFTLAAFAAQGRDVKMSEKRVEGYRHFINKLWNAARFSLMHLERGFDAIDAANISLQDRWILSRLNRVARQTEEALDAYKFNEAAGAVYQFVWHELCDWYLEAIKPTLYDEAGGAAKSATLSVLWRVFREALVILHPFAPFVTEEIWHSLPGTEGSIMRASWPETLTPGDDPDAEAQMQTVMATITGIRNVRGEMNIAPSTALEAVVQPEDPQIGDAVEKNRDLIVNLARLSDIRVDASVQRPKAAATVLIDGATVFVMLEGIIDFAQEQARLDKEIGKLSKELSGMNRKLGNEDFLKKAPPEVVAGVREKHAAMLEKQHALEATRDRVQAMME</sequence>
<evidence type="ECO:0000256" key="3">
    <source>
        <dbReference type="ARBA" id="ARBA00022490"/>
    </source>
</evidence>
<evidence type="ECO:0000256" key="7">
    <source>
        <dbReference type="ARBA" id="ARBA00022917"/>
    </source>
</evidence>
<feature type="short sequence motif" description="'HIGH' region" evidence="12">
    <location>
        <begin position="47"/>
        <end position="57"/>
    </location>
</feature>
<accession>A0A5K8A5S6</accession>
<dbReference type="GO" id="GO:0005829">
    <property type="term" value="C:cytosol"/>
    <property type="evidence" value="ECO:0007669"/>
    <property type="project" value="TreeGrafter"/>
</dbReference>
<dbReference type="NCBIfam" id="NF004349">
    <property type="entry name" value="PRK05729.1"/>
    <property type="match status" value="1"/>
</dbReference>
<evidence type="ECO:0000256" key="8">
    <source>
        <dbReference type="ARBA" id="ARBA00023054"/>
    </source>
</evidence>
<dbReference type="Pfam" id="PF00133">
    <property type="entry name" value="tRNA-synt_1"/>
    <property type="match status" value="1"/>
</dbReference>
<dbReference type="PANTHER" id="PTHR11946">
    <property type="entry name" value="VALYL-TRNA SYNTHETASES"/>
    <property type="match status" value="1"/>
</dbReference>
<dbReference type="Gene3D" id="1.10.287.380">
    <property type="entry name" value="Valyl-tRNA synthetase, C-terminal domain"/>
    <property type="match status" value="1"/>
</dbReference>
<evidence type="ECO:0000313" key="16">
    <source>
        <dbReference type="EMBL" id="BBO87744.1"/>
    </source>
</evidence>
<comment type="catalytic activity">
    <reaction evidence="10 12">
        <text>tRNA(Val) + L-valine + ATP = L-valyl-tRNA(Val) + AMP + diphosphate</text>
        <dbReference type="Rhea" id="RHEA:10704"/>
        <dbReference type="Rhea" id="RHEA-COMP:9672"/>
        <dbReference type="Rhea" id="RHEA-COMP:9708"/>
        <dbReference type="ChEBI" id="CHEBI:30616"/>
        <dbReference type="ChEBI" id="CHEBI:33019"/>
        <dbReference type="ChEBI" id="CHEBI:57762"/>
        <dbReference type="ChEBI" id="CHEBI:78442"/>
        <dbReference type="ChEBI" id="CHEBI:78537"/>
        <dbReference type="ChEBI" id="CHEBI:456215"/>
        <dbReference type="EC" id="6.1.1.9"/>
    </reaction>
</comment>
<evidence type="ECO:0000256" key="1">
    <source>
        <dbReference type="ARBA" id="ARBA00004496"/>
    </source>
</evidence>
<comment type="subcellular location">
    <subcellularLocation>
        <location evidence="1 12">Cytoplasm</location>
    </subcellularLocation>
</comment>
<comment type="function">
    <text evidence="12">Catalyzes the attachment of valine to tRNA(Val). As ValRS can inadvertently accommodate and process structurally similar amino acids such as threonine, to avoid such errors, it has a 'posttransfer' editing activity that hydrolyzes mischarged Thr-tRNA(Val) in a tRNA-dependent manner.</text>
</comment>
<evidence type="ECO:0000256" key="5">
    <source>
        <dbReference type="ARBA" id="ARBA00022741"/>
    </source>
</evidence>
<feature type="domain" description="Valyl-tRNA synthetase tRNA-binding arm" evidence="15">
    <location>
        <begin position="814"/>
        <end position="875"/>
    </location>
</feature>
<keyword evidence="8 12" id="KW-0175">Coiled coil</keyword>
<dbReference type="InterPro" id="IPR013155">
    <property type="entry name" value="M/V/L/I-tRNA-synth_anticd-bd"/>
</dbReference>
<keyword evidence="4 12" id="KW-0436">Ligase</keyword>
<comment type="domain">
    <text evidence="12">ValRS has two distinct active sites: one for aminoacylation and one for editing. The misactivated threonine is translocated from the active site to the editing site.</text>
</comment>
<comment type="domain">
    <text evidence="12">The C-terminal coiled-coil domain is crucial for aminoacylation activity.</text>
</comment>
<dbReference type="GO" id="GO:0002161">
    <property type="term" value="F:aminoacyl-tRNA deacylase activity"/>
    <property type="evidence" value="ECO:0007669"/>
    <property type="project" value="InterPro"/>
</dbReference>
<dbReference type="InterPro" id="IPR002303">
    <property type="entry name" value="Valyl-tRNA_ligase"/>
</dbReference>
<gene>
    <name evidence="12 16" type="primary">valS</name>
    <name evidence="16" type="ORF">DSCOOX_09240</name>
</gene>
<evidence type="ECO:0000256" key="2">
    <source>
        <dbReference type="ARBA" id="ARBA00011245"/>
    </source>
</evidence>
<dbReference type="RefSeq" id="WP_155309160.1">
    <property type="nucleotide sequence ID" value="NZ_AP021879.1"/>
</dbReference>
<dbReference type="InterPro" id="IPR033705">
    <property type="entry name" value="Anticodon_Ia_Val"/>
</dbReference>
<dbReference type="EMBL" id="AP021879">
    <property type="protein sequence ID" value="BBO87744.1"/>
    <property type="molecule type" value="Genomic_DNA"/>
</dbReference>
<dbReference type="InterPro" id="IPR037118">
    <property type="entry name" value="Val-tRNA_synth_C_sf"/>
</dbReference>
<dbReference type="FunFam" id="1.10.287.380:FF:000001">
    <property type="entry name" value="Valine--tRNA ligase"/>
    <property type="match status" value="1"/>
</dbReference>
<dbReference type="PANTHER" id="PTHR11946:SF93">
    <property type="entry name" value="VALINE--TRNA LIGASE, CHLOROPLASTIC_MITOCHONDRIAL 2"/>
    <property type="match status" value="1"/>
</dbReference>